<accession>A0ABN9Q1H3</accession>
<keyword evidence="4" id="KW-1185">Reference proteome</keyword>
<dbReference type="Proteomes" id="UP001189429">
    <property type="component" value="Unassembled WGS sequence"/>
</dbReference>
<sequence length="359" mass="39192">MSKRRVRKRSRVWRIWPLLGLSLTCGRLFCDTAAGSLSPPSFWLLARESPALAPAFDPSDLQALDTRCGSVAPPFVLEVLANFTARWIAVLLALYTHTRVRTVLWMSLGSFLRGAAVAFALVVENGAGLEVASGSTWSFSHLPRTVLTNFKPGECGKQQPGYVTIAHASWNTSWHTKVADIAECKAICDSNPVRCVGFEAHYPQHGMMRCKLYKGLMSEKDHIGLSFSKCTKAMPCHDEIFHRGFQFSHAGTWRGATEMEDLAGYAIGDCASACRGSRACVGFTFRGNGGPPGFEQCMHFLNNANKQGPRHDLRAHSYFKCVEGSGQNVVQAALQDAPEAAADNMTENASAPENATEVM</sequence>
<evidence type="ECO:0000313" key="4">
    <source>
        <dbReference type="Proteomes" id="UP001189429"/>
    </source>
</evidence>
<feature type="signal peptide" evidence="2">
    <location>
        <begin position="1"/>
        <end position="26"/>
    </location>
</feature>
<protein>
    <recommendedName>
        <fullName evidence="5">Apple domain-containing protein</fullName>
    </recommendedName>
</protein>
<name>A0ABN9Q1H3_9DINO</name>
<proteinExistence type="predicted"/>
<keyword evidence="2" id="KW-0732">Signal</keyword>
<evidence type="ECO:0000256" key="2">
    <source>
        <dbReference type="SAM" id="SignalP"/>
    </source>
</evidence>
<feature type="chain" id="PRO_5045038481" description="Apple domain-containing protein" evidence="2">
    <location>
        <begin position="27"/>
        <end position="359"/>
    </location>
</feature>
<feature type="region of interest" description="Disordered" evidence="1">
    <location>
        <begin position="340"/>
        <end position="359"/>
    </location>
</feature>
<reference evidence="3" key="1">
    <citation type="submission" date="2023-10" db="EMBL/GenBank/DDBJ databases">
        <authorList>
            <person name="Chen Y."/>
            <person name="Shah S."/>
            <person name="Dougan E. K."/>
            <person name="Thang M."/>
            <person name="Chan C."/>
        </authorList>
    </citation>
    <scope>NUCLEOTIDE SEQUENCE [LARGE SCALE GENOMIC DNA]</scope>
</reference>
<dbReference type="EMBL" id="CAUYUJ010001868">
    <property type="protein sequence ID" value="CAK0797993.1"/>
    <property type="molecule type" value="Genomic_DNA"/>
</dbReference>
<evidence type="ECO:0000256" key="1">
    <source>
        <dbReference type="SAM" id="MobiDB-lite"/>
    </source>
</evidence>
<comment type="caution">
    <text evidence="3">The sequence shown here is derived from an EMBL/GenBank/DDBJ whole genome shotgun (WGS) entry which is preliminary data.</text>
</comment>
<evidence type="ECO:0008006" key="5">
    <source>
        <dbReference type="Google" id="ProtNLM"/>
    </source>
</evidence>
<evidence type="ECO:0000313" key="3">
    <source>
        <dbReference type="EMBL" id="CAK0797993.1"/>
    </source>
</evidence>
<gene>
    <name evidence="3" type="ORF">PCOR1329_LOCUS6910</name>
</gene>
<organism evidence="3 4">
    <name type="scientific">Prorocentrum cordatum</name>
    <dbReference type="NCBI Taxonomy" id="2364126"/>
    <lineage>
        <taxon>Eukaryota</taxon>
        <taxon>Sar</taxon>
        <taxon>Alveolata</taxon>
        <taxon>Dinophyceae</taxon>
        <taxon>Prorocentrales</taxon>
        <taxon>Prorocentraceae</taxon>
        <taxon>Prorocentrum</taxon>
    </lineage>
</organism>